<sequence length="232" mass="25393">MAAATPKLKLFTNHMCPWAHRAHIALAELRVPFEEEIIDLSKPRTAEYLKINPRGLVPSLAVNDDIITESAIVTSYLADAFPSHLAPASTDLNGPLARARMSFFADTWTSKVNGHVFKITAAQTDAQKATAGKDIVDAVVKELEPLLANAAPFFNGSDKLTLAEALTGSFIVRLFTFPKYGLIPRSVLDELSIKAPNFYRWGEAVSKHPSVTGIFDEAVIAERTKQRFAATK</sequence>
<dbReference type="PANTHER" id="PTHR43968:SF8">
    <property type="entry name" value="S-TRANSFERASE, PUTATIVE (AFU_ORTHOLOGUE AFUA_2G00590)-RELATED"/>
    <property type="match status" value="1"/>
</dbReference>
<comment type="similarity">
    <text evidence="1">Belongs to the GST superfamily.</text>
</comment>
<dbReference type="Gene3D" id="3.40.30.10">
    <property type="entry name" value="Glutaredoxin"/>
    <property type="match status" value="1"/>
</dbReference>
<organism evidence="4 5">
    <name type="scientific">Anthostomella pinea</name>
    <dbReference type="NCBI Taxonomy" id="933095"/>
    <lineage>
        <taxon>Eukaryota</taxon>
        <taxon>Fungi</taxon>
        <taxon>Dikarya</taxon>
        <taxon>Ascomycota</taxon>
        <taxon>Pezizomycotina</taxon>
        <taxon>Sordariomycetes</taxon>
        <taxon>Xylariomycetidae</taxon>
        <taxon>Xylariales</taxon>
        <taxon>Xylariaceae</taxon>
        <taxon>Anthostomella</taxon>
    </lineage>
</organism>
<dbReference type="CDD" id="cd00570">
    <property type="entry name" value="GST_N_family"/>
    <property type="match status" value="1"/>
</dbReference>
<dbReference type="GO" id="GO:0005737">
    <property type="term" value="C:cytoplasm"/>
    <property type="evidence" value="ECO:0007669"/>
    <property type="project" value="TreeGrafter"/>
</dbReference>
<comment type="caution">
    <text evidence="4">The sequence shown here is derived from an EMBL/GenBank/DDBJ whole genome shotgun (WGS) entry which is preliminary data.</text>
</comment>
<evidence type="ECO:0000256" key="1">
    <source>
        <dbReference type="ARBA" id="ARBA00007409"/>
    </source>
</evidence>
<dbReference type="PROSITE" id="PS50405">
    <property type="entry name" value="GST_CTER"/>
    <property type="match status" value="1"/>
</dbReference>
<dbReference type="EMBL" id="CAUWAG010000019">
    <property type="protein sequence ID" value="CAJ2512461.1"/>
    <property type="molecule type" value="Genomic_DNA"/>
</dbReference>
<dbReference type="SUPFAM" id="SSF52833">
    <property type="entry name" value="Thioredoxin-like"/>
    <property type="match status" value="1"/>
</dbReference>
<dbReference type="InterPro" id="IPR050983">
    <property type="entry name" value="GST_Omega/HSP26"/>
</dbReference>
<dbReference type="PROSITE" id="PS51354">
    <property type="entry name" value="GLUTAREDOXIN_2"/>
    <property type="match status" value="1"/>
</dbReference>
<dbReference type="SUPFAM" id="SSF47616">
    <property type="entry name" value="GST C-terminal domain-like"/>
    <property type="match status" value="1"/>
</dbReference>
<dbReference type="PROSITE" id="PS50404">
    <property type="entry name" value="GST_NTER"/>
    <property type="match status" value="1"/>
</dbReference>
<feature type="domain" description="GST N-terminal" evidence="2">
    <location>
        <begin position="6"/>
        <end position="85"/>
    </location>
</feature>
<evidence type="ECO:0000259" key="3">
    <source>
        <dbReference type="PROSITE" id="PS50405"/>
    </source>
</evidence>
<evidence type="ECO:0000259" key="2">
    <source>
        <dbReference type="PROSITE" id="PS50404"/>
    </source>
</evidence>
<dbReference type="SFLD" id="SFLDS00019">
    <property type="entry name" value="Glutathione_Transferase_(cytos"/>
    <property type="match status" value="1"/>
</dbReference>
<feature type="domain" description="GST C-terminal" evidence="3">
    <location>
        <begin position="94"/>
        <end position="228"/>
    </location>
</feature>
<dbReference type="Proteomes" id="UP001295740">
    <property type="component" value="Unassembled WGS sequence"/>
</dbReference>
<gene>
    <name evidence="4" type="ORF">KHLLAP_LOCUS12929</name>
</gene>
<accession>A0AAI8VQZ2</accession>
<evidence type="ECO:0000313" key="5">
    <source>
        <dbReference type="Proteomes" id="UP001295740"/>
    </source>
</evidence>
<dbReference type="InterPro" id="IPR004045">
    <property type="entry name" value="Glutathione_S-Trfase_N"/>
</dbReference>
<dbReference type="InterPro" id="IPR036282">
    <property type="entry name" value="Glutathione-S-Trfase_C_sf"/>
</dbReference>
<evidence type="ECO:0000313" key="4">
    <source>
        <dbReference type="EMBL" id="CAJ2512461.1"/>
    </source>
</evidence>
<dbReference type="InterPro" id="IPR036249">
    <property type="entry name" value="Thioredoxin-like_sf"/>
</dbReference>
<dbReference type="InterPro" id="IPR010987">
    <property type="entry name" value="Glutathione-S-Trfase_C-like"/>
</dbReference>
<name>A0AAI8VQZ2_9PEZI</name>
<protein>
    <submittedName>
        <fullName evidence="4">Uu.00g054760.m01.CDS01</fullName>
    </submittedName>
</protein>
<dbReference type="AlphaFoldDB" id="A0AAI8VQZ2"/>
<dbReference type="Gene3D" id="1.20.1050.10">
    <property type="match status" value="1"/>
</dbReference>
<dbReference type="InterPro" id="IPR040079">
    <property type="entry name" value="Glutathione_S-Trfase"/>
</dbReference>
<dbReference type="PANTHER" id="PTHR43968">
    <property type="match status" value="1"/>
</dbReference>
<keyword evidence="5" id="KW-1185">Reference proteome</keyword>
<reference evidence="4" key="1">
    <citation type="submission" date="2023-10" db="EMBL/GenBank/DDBJ databases">
        <authorList>
            <person name="Hackl T."/>
        </authorList>
    </citation>
    <scope>NUCLEOTIDE SEQUENCE</scope>
</reference>
<dbReference type="SFLD" id="SFLDG00358">
    <property type="entry name" value="Main_(cytGST)"/>
    <property type="match status" value="1"/>
</dbReference>
<proteinExistence type="inferred from homology"/>
<dbReference type="Pfam" id="PF13409">
    <property type="entry name" value="GST_N_2"/>
    <property type="match status" value="1"/>
</dbReference>